<proteinExistence type="predicted"/>
<dbReference type="Gene3D" id="3.40.710.10">
    <property type="entry name" value="DD-peptidase/beta-lactamase superfamily"/>
    <property type="match status" value="1"/>
</dbReference>
<evidence type="ECO:0000259" key="1">
    <source>
        <dbReference type="Pfam" id="PF00144"/>
    </source>
</evidence>
<dbReference type="PROSITE" id="PS51257">
    <property type="entry name" value="PROKAR_LIPOPROTEIN"/>
    <property type="match status" value="1"/>
</dbReference>
<evidence type="ECO:0000313" key="2">
    <source>
        <dbReference type="EMBL" id="MPM28058.1"/>
    </source>
</evidence>
<dbReference type="InterPro" id="IPR050789">
    <property type="entry name" value="Diverse_Enzym_Activities"/>
</dbReference>
<organism evidence="2">
    <name type="scientific">bioreactor metagenome</name>
    <dbReference type="NCBI Taxonomy" id="1076179"/>
    <lineage>
        <taxon>unclassified sequences</taxon>
        <taxon>metagenomes</taxon>
        <taxon>ecological metagenomes</taxon>
    </lineage>
</organism>
<sequence>MKTFYFLIISMLFFACGSHSNKSSDSIPNVKAIDDVMQAFVDSGFIPGAVTAVVSKDNILHLGSVGVADYETRSPMQPDHIFWIASMTKPVTAVALLMLQDEGKLSVDDPVSKYIPEFMDLKAPSGKDANLTITQIMNHTSGLREADAQTAMRAKELADLIPSYVSGPTQFEPGSRWNYCQSGINTGARIVEVVSGLRFDQFLQQRIFDPLEMSSTTFYPVWQSSTQRAAGYIKNRNNGRFEKAEVAEIFGKPDSAPLGNGGLFSTALDYAHFAQLLLGKGIYKGKRYLSENAMTYLTSVKTGELDCGFLQEAQYGNLGANYGWGVGTCILRIPHPGVAAMLSPGSFGHGGAWGTQAWIDPVRDIAYIMMIQRPNFNSDASNIRAEFQQKAFDELAIK</sequence>
<dbReference type="InterPro" id="IPR001466">
    <property type="entry name" value="Beta-lactam-related"/>
</dbReference>
<dbReference type="AlphaFoldDB" id="A0A644YJ73"/>
<dbReference type="SUPFAM" id="SSF56601">
    <property type="entry name" value="beta-lactamase/transpeptidase-like"/>
    <property type="match status" value="1"/>
</dbReference>
<dbReference type="EMBL" id="VSSQ01005150">
    <property type="protein sequence ID" value="MPM28058.1"/>
    <property type="molecule type" value="Genomic_DNA"/>
</dbReference>
<gene>
    <name evidence="2" type="ORF">SDC9_74575</name>
</gene>
<reference evidence="2" key="1">
    <citation type="submission" date="2019-08" db="EMBL/GenBank/DDBJ databases">
        <authorList>
            <person name="Kucharzyk K."/>
            <person name="Murdoch R.W."/>
            <person name="Higgins S."/>
            <person name="Loffler F."/>
        </authorList>
    </citation>
    <scope>NUCLEOTIDE SEQUENCE</scope>
</reference>
<feature type="domain" description="Beta-lactamase-related" evidence="1">
    <location>
        <begin position="33"/>
        <end position="381"/>
    </location>
</feature>
<dbReference type="PANTHER" id="PTHR43283">
    <property type="entry name" value="BETA-LACTAMASE-RELATED"/>
    <property type="match status" value="1"/>
</dbReference>
<accession>A0A644YJ73</accession>
<comment type="caution">
    <text evidence="2">The sequence shown here is derived from an EMBL/GenBank/DDBJ whole genome shotgun (WGS) entry which is preliminary data.</text>
</comment>
<protein>
    <recommendedName>
        <fullName evidence="1">Beta-lactamase-related domain-containing protein</fullName>
    </recommendedName>
</protein>
<dbReference type="PANTHER" id="PTHR43283:SF3">
    <property type="entry name" value="BETA-LACTAMASE FAMILY PROTEIN (AFU_ORTHOLOGUE AFUA_5G07500)"/>
    <property type="match status" value="1"/>
</dbReference>
<dbReference type="InterPro" id="IPR012338">
    <property type="entry name" value="Beta-lactam/transpept-like"/>
</dbReference>
<dbReference type="Pfam" id="PF00144">
    <property type="entry name" value="Beta-lactamase"/>
    <property type="match status" value="1"/>
</dbReference>
<name>A0A644YJ73_9ZZZZ</name>